<dbReference type="AlphaFoldDB" id="A0A3A3ZHW9"/>
<feature type="chain" id="PRO_5017350970" description="Tat pathway signal sequence domain protein" evidence="1">
    <location>
        <begin position="25"/>
        <end position="223"/>
    </location>
</feature>
<sequence>MRARRAVAALAAALLLVGAAPAAAGDPPPEGACTLGLDLPEKIVRTGPRQAVVVTLRDPCGVTHRSEFVVEGPGSASYEVLFGPQPDGTGQRFVVDSSWPAGTYVSRLVEALGPVVLPLEDRAVVKFGSRASLTASRSGSRVLLRTCLAVYSDRASRWLSWTSARSTLQQQRRDGTWAYVGTTASDARGCSTRAVENRYQGTYRAVSWDTYRVFGRTTPSARA</sequence>
<organism evidence="2 3">
    <name type="scientific">Vallicoccus soli</name>
    <dbReference type="NCBI Taxonomy" id="2339232"/>
    <lineage>
        <taxon>Bacteria</taxon>
        <taxon>Bacillati</taxon>
        <taxon>Actinomycetota</taxon>
        <taxon>Actinomycetes</taxon>
        <taxon>Motilibacterales</taxon>
        <taxon>Vallicoccaceae</taxon>
        <taxon>Vallicoccus</taxon>
    </lineage>
</organism>
<evidence type="ECO:0000313" key="3">
    <source>
        <dbReference type="Proteomes" id="UP000265614"/>
    </source>
</evidence>
<proteinExistence type="predicted"/>
<evidence type="ECO:0000256" key="1">
    <source>
        <dbReference type="SAM" id="SignalP"/>
    </source>
</evidence>
<dbReference type="EMBL" id="QZEZ01000006">
    <property type="protein sequence ID" value="RJK94916.1"/>
    <property type="molecule type" value="Genomic_DNA"/>
</dbReference>
<feature type="signal peptide" evidence="1">
    <location>
        <begin position="1"/>
        <end position="24"/>
    </location>
</feature>
<protein>
    <recommendedName>
        <fullName evidence="4">Tat pathway signal sequence domain protein</fullName>
    </recommendedName>
</protein>
<keyword evidence="3" id="KW-1185">Reference proteome</keyword>
<evidence type="ECO:0000313" key="2">
    <source>
        <dbReference type="EMBL" id="RJK94916.1"/>
    </source>
</evidence>
<keyword evidence="1" id="KW-0732">Signal</keyword>
<reference evidence="2 3" key="1">
    <citation type="submission" date="2018-09" db="EMBL/GenBank/DDBJ databases">
        <title>YIM 75000 draft genome.</title>
        <authorList>
            <person name="Tang S."/>
            <person name="Feng Y."/>
        </authorList>
    </citation>
    <scope>NUCLEOTIDE SEQUENCE [LARGE SCALE GENOMIC DNA]</scope>
    <source>
        <strain evidence="2 3">YIM 75000</strain>
    </source>
</reference>
<dbReference type="Proteomes" id="UP000265614">
    <property type="component" value="Unassembled WGS sequence"/>
</dbReference>
<gene>
    <name evidence="2" type="ORF">D5H78_14095</name>
</gene>
<evidence type="ECO:0008006" key="4">
    <source>
        <dbReference type="Google" id="ProtNLM"/>
    </source>
</evidence>
<name>A0A3A3ZHW9_9ACTN</name>
<comment type="caution">
    <text evidence="2">The sequence shown here is derived from an EMBL/GenBank/DDBJ whole genome shotgun (WGS) entry which is preliminary data.</text>
</comment>
<accession>A0A3A3ZHW9</accession>
<dbReference type="RefSeq" id="WP_119951099.1">
    <property type="nucleotide sequence ID" value="NZ_QZEZ01000006.1"/>
</dbReference>